<dbReference type="AlphaFoldDB" id="A0A2M8ET41"/>
<dbReference type="InterPro" id="IPR050361">
    <property type="entry name" value="MPP/UQCRC_Complex"/>
</dbReference>
<protein>
    <recommendedName>
        <fullName evidence="6">Peptidase M16</fullName>
    </recommendedName>
</protein>
<comment type="caution">
    <text evidence="4">The sequence shown here is derived from an EMBL/GenBank/DDBJ whole genome shotgun (WGS) entry which is preliminary data.</text>
</comment>
<gene>
    <name evidence="4" type="ORF">CO054_00925</name>
</gene>
<dbReference type="EMBL" id="PFSF01000020">
    <property type="protein sequence ID" value="PJC28291.1"/>
    <property type="molecule type" value="Genomic_DNA"/>
</dbReference>
<feature type="domain" description="Peptidase M16 C-terminal" evidence="3">
    <location>
        <begin position="169"/>
        <end position="356"/>
    </location>
</feature>
<evidence type="ECO:0000313" key="5">
    <source>
        <dbReference type="Proteomes" id="UP000229816"/>
    </source>
</evidence>
<evidence type="ECO:0000259" key="2">
    <source>
        <dbReference type="Pfam" id="PF00675"/>
    </source>
</evidence>
<sequence>MDNYKITTLKNGLRLITVPMPQMESVTVMVGVGAGSRYETKKVNGLFHFIEHMAFKGTKKRPTTLAIASEVDGVGGEFNAFTDKEFTGYYLKLASKHTKLAFDILSDMLTNSLFKPEEIEREKGVIIEEINMYEDTPIRRIWDVFIRLLYGDNPMGWDIAGESRIIKAIKRQDFLRCIDRLYYPENMVVAVAGKLNDKEIKNMTENFFSSLRAAARQSAGSGDARRKAGQKVTKSIKIKQNQPRLKLINKTTEQGHFCLGVPGYNLFHKDRFALGILAAILGGGMSSRLFLEIREKRGLAYYVGSEVDYYTDSGFLLNRAGVRLEKIQEAIKIVLEELANLTSKKVSQKELNKAKEFTKGGLILALEDSKNIANRYAAQLILEGQVRTPEQTLKLINKVTVEDVQRVAKDIFKPQKLNLAIIGPYKEETRFKKLLKT</sequence>
<reference evidence="5" key="1">
    <citation type="submission" date="2017-09" db="EMBL/GenBank/DDBJ databases">
        <title>Depth-based differentiation of microbial function through sediment-hosted aquifers and enrichment of novel symbionts in the deep terrestrial subsurface.</title>
        <authorList>
            <person name="Probst A.J."/>
            <person name="Ladd B."/>
            <person name="Jarett J.K."/>
            <person name="Geller-Mcgrath D.E."/>
            <person name="Sieber C.M.K."/>
            <person name="Emerson J.B."/>
            <person name="Anantharaman K."/>
            <person name="Thomas B.C."/>
            <person name="Malmstrom R."/>
            <person name="Stieglmeier M."/>
            <person name="Klingl A."/>
            <person name="Woyke T."/>
            <person name="Ryan C.M."/>
            <person name="Banfield J.F."/>
        </authorList>
    </citation>
    <scope>NUCLEOTIDE SEQUENCE [LARGE SCALE GENOMIC DNA]</scope>
</reference>
<evidence type="ECO:0000259" key="3">
    <source>
        <dbReference type="Pfam" id="PF05193"/>
    </source>
</evidence>
<dbReference type="InterPro" id="IPR007863">
    <property type="entry name" value="Peptidase_M16_C"/>
</dbReference>
<feature type="domain" description="Peptidase M16 N-terminal" evidence="2">
    <location>
        <begin position="20"/>
        <end position="139"/>
    </location>
</feature>
<proteinExistence type="inferred from homology"/>
<dbReference type="GO" id="GO:0046872">
    <property type="term" value="F:metal ion binding"/>
    <property type="evidence" value="ECO:0007669"/>
    <property type="project" value="InterPro"/>
</dbReference>
<dbReference type="Proteomes" id="UP000229816">
    <property type="component" value="Unassembled WGS sequence"/>
</dbReference>
<evidence type="ECO:0000313" key="4">
    <source>
        <dbReference type="EMBL" id="PJC28291.1"/>
    </source>
</evidence>
<dbReference type="Pfam" id="PF00675">
    <property type="entry name" value="Peptidase_M16"/>
    <property type="match status" value="1"/>
</dbReference>
<dbReference type="SUPFAM" id="SSF63411">
    <property type="entry name" value="LuxS/MPP-like metallohydrolase"/>
    <property type="match status" value="2"/>
</dbReference>
<evidence type="ECO:0000256" key="1">
    <source>
        <dbReference type="ARBA" id="ARBA00007261"/>
    </source>
</evidence>
<name>A0A2M8ET41_9BACT</name>
<comment type="similarity">
    <text evidence="1">Belongs to the peptidase M16 family.</text>
</comment>
<evidence type="ECO:0008006" key="6">
    <source>
        <dbReference type="Google" id="ProtNLM"/>
    </source>
</evidence>
<dbReference type="InterPro" id="IPR011765">
    <property type="entry name" value="Pept_M16_N"/>
</dbReference>
<accession>A0A2M8ET41</accession>
<organism evidence="4 5">
    <name type="scientific">Candidatus Shapirobacteria bacterium CG_4_9_14_0_2_um_filter_39_11</name>
    <dbReference type="NCBI Taxonomy" id="1974478"/>
    <lineage>
        <taxon>Bacteria</taxon>
        <taxon>Candidatus Shapironibacteriota</taxon>
    </lineage>
</organism>
<dbReference type="PANTHER" id="PTHR11851">
    <property type="entry name" value="METALLOPROTEASE"/>
    <property type="match status" value="1"/>
</dbReference>
<dbReference type="PANTHER" id="PTHR11851:SF49">
    <property type="entry name" value="MITOCHONDRIAL-PROCESSING PEPTIDASE SUBUNIT ALPHA"/>
    <property type="match status" value="1"/>
</dbReference>
<dbReference type="Pfam" id="PF05193">
    <property type="entry name" value="Peptidase_M16_C"/>
    <property type="match status" value="1"/>
</dbReference>
<dbReference type="InterPro" id="IPR011249">
    <property type="entry name" value="Metalloenz_LuxS/M16"/>
</dbReference>
<dbReference type="Gene3D" id="3.30.830.10">
    <property type="entry name" value="Metalloenzyme, LuxS/M16 peptidase-like"/>
    <property type="match status" value="2"/>
</dbReference>